<dbReference type="Proteomes" id="UP001208017">
    <property type="component" value="Unassembled WGS sequence"/>
</dbReference>
<accession>A0ABT3X2F4</accession>
<dbReference type="EMBL" id="JAPMLT010000008">
    <property type="protein sequence ID" value="MCX7571097.1"/>
    <property type="molecule type" value="Genomic_DNA"/>
</dbReference>
<keyword evidence="3" id="KW-1185">Reference proteome</keyword>
<evidence type="ECO:0000313" key="3">
    <source>
        <dbReference type="Proteomes" id="UP001208017"/>
    </source>
</evidence>
<proteinExistence type="predicted"/>
<comment type="caution">
    <text evidence="2">The sequence shown here is derived from an EMBL/GenBank/DDBJ whole genome shotgun (WGS) entry which is preliminary data.</text>
</comment>
<organism evidence="2 3">
    <name type="scientific">Tumebacillus lacus</name>
    <dbReference type="NCBI Taxonomy" id="2995335"/>
    <lineage>
        <taxon>Bacteria</taxon>
        <taxon>Bacillati</taxon>
        <taxon>Bacillota</taxon>
        <taxon>Bacilli</taxon>
        <taxon>Bacillales</taxon>
        <taxon>Alicyclobacillaceae</taxon>
        <taxon>Tumebacillus</taxon>
    </lineage>
</organism>
<sequence>MNRNGQQNQKPLNPGLSEREIEEILASSGVINGQVTNGVKLGLAIADIIVKNNQLLMEAVQSGNLNKPAFDDKNGEHQTAQPTEMWEAGTRPQAGMAGPDDNVY</sequence>
<protein>
    <submittedName>
        <fullName evidence="2">Uncharacterized protein</fullName>
    </submittedName>
</protein>
<name>A0ABT3X2F4_9BACL</name>
<feature type="region of interest" description="Disordered" evidence="1">
    <location>
        <begin position="65"/>
        <end position="104"/>
    </location>
</feature>
<reference evidence="2 3" key="1">
    <citation type="submission" date="2022-11" db="EMBL/GenBank/DDBJ databases">
        <title>Study of microbial diversity in lake waters.</title>
        <authorList>
            <person name="Zhang J."/>
        </authorList>
    </citation>
    <scope>NUCLEOTIDE SEQUENCE [LARGE SCALE GENOMIC DNA]</scope>
    <source>
        <strain evidence="2 3">DT12</strain>
    </source>
</reference>
<evidence type="ECO:0000313" key="2">
    <source>
        <dbReference type="EMBL" id="MCX7571097.1"/>
    </source>
</evidence>
<gene>
    <name evidence="2" type="ORF">OS242_14190</name>
</gene>
<dbReference type="RefSeq" id="WP_267152341.1">
    <property type="nucleotide sequence ID" value="NZ_JAPMLT010000008.1"/>
</dbReference>
<evidence type="ECO:0000256" key="1">
    <source>
        <dbReference type="SAM" id="MobiDB-lite"/>
    </source>
</evidence>